<proteinExistence type="inferred from homology"/>
<accession>A0A0U1ZF40</accession>
<dbReference type="Pfam" id="PF00895">
    <property type="entry name" value="ATP-synt_8"/>
    <property type="match status" value="1"/>
</dbReference>
<evidence type="ECO:0000256" key="11">
    <source>
        <dbReference type="ARBA" id="ARBA00023310"/>
    </source>
</evidence>
<evidence type="ECO:0000256" key="7">
    <source>
        <dbReference type="ARBA" id="ARBA00022989"/>
    </source>
</evidence>
<keyword evidence="11" id="KW-0066">ATP synthesis</keyword>
<evidence type="ECO:0000256" key="5">
    <source>
        <dbReference type="ARBA" id="ARBA00022692"/>
    </source>
</evidence>
<comment type="similarity">
    <text evidence="2 12">Belongs to the ATPase protein 8 family.</text>
</comment>
<keyword evidence="5 12" id="KW-0812">Transmembrane</keyword>
<dbReference type="InterPro" id="IPR001421">
    <property type="entry name" value="ATP8_metazoa"/>
</dbReference>
<keyword evidence="9 12" id="KW-0496">Mitochondrion</keyword>
<dbReference type="InterPro" id="IPR050635">
    <property type="entry name" value="ATPase_protein_8"/>
</dbReference>
<dbReference type="GO" id="GO:0031966">
    <property type="term" value="C:mitochondrial membrane"/>
    <property type="evidence" value="ECO:0007669"/>
    <property type="project" value="UniProtKB-SubCell"/>
</dbReference>
<dbReference type="OrthoDB" id="8734014at2759"/>
<evidence type="ECO:0000313" key="14">
    <source>
        <dbReference type="EMBL" id="AJW59691.1"/>
    </source>
</evidence>
<evidence type="ECO:0000256" key="2">
    <source>
        <dbReference type="ARBA" id="ARBA00008892"/>
    </source>
</evidence>
<organism evidence="14">
    <name type="scientific">Nanorana parkeri</name>
    <dbReference type="NCBI Taxonomy" id="125878"/>
    <lineage>
        <taxon>Eukaryota</taxon>
        <taxon>Metazoa</taxon>
        <taxon>Chordata</taxon>
        <taxon>Craniata</taxon>
        <taxon>Vertebrata</taxon>
        <taxon>Euteleostomi</taxon>
        <taxon>Amphibia</taxon>
        <taxon>Batrachia</taxon>
        <taxon>Anura</taxon>
        <taxon>Neobatrachia</taxon>
        <taxon>Ranoidea</taxon>
        <taxon>Dicroglossidae</taxon>
        <taxon>Dicroglossinae</taxon>
        <taxon>Nanorana</taxon>
    </lineage>
</organism>
<evidence type="ECO:0000256" key="9">
    <source>
        <dbReference type="ARBA" id="ARBA00023128"/>
    </source>
</evidence>
<evidence type="ECO:0000256" key="1">
    <source>
        <dbReference type="ARBA" id="ARBA00004304"/>
    </source>
</evidence>
<evidence type="ECO:0000256" key="12">
    <source>
        <dbReference type="RuleBase" id="RU003661"/>
    </source>
</evidence>
<keyword evidence="6 12" id="KW-0375">Hydrogen ion transport</keyword>
<keyword evidence="4 12" id="KW-0138">CF(0)</keyword>
<evidence type="ECO:0000256" key="6">
    <source>
        <dbReference type="ARBA" id="ARBA00022781"/>
    </source>
</evidence>
<evidence type="ECO:0000256" key="10">
    <source>
        <dbReference type="ARBA" id="ARBA00023136"/>
    </source>
</evidence>
<name>A0A0U1ZF40_9NEOB</name>
<evidence type="ECO:0000256" key="4">
    <source>
        <dbReference type="ARBA" id="ARBA00022547"/>
    </source>
</evidence>
<geneLocation type="mitochondrion" evidence="14"/>
<dbReference type="GeneID" id="24020215"/>
<dbReference type="RefSeq" id="YP_009130292.1">
    <property type="nucleotide sequence ID" value="NC_026789.1"/>
</dbReference>
<dbReference type="GO" id="GO:0045259">
    <property type="term" value="C:proton-transporting ATP synthase complex"/>
    <property type="evidence" value="ECO:0007669"/>
    <property type="project" value="UniProtKB-KW"/>
</dbReference>
<dbReference type="EMBL" id="KP317482">
    <property type="protein sequence ID" value="AJW59691.1"/>
    <property type="molecule type" value="Genomic_DNA"/>
</dbReference>
<dbReference type="AlphaFoldDB" id="A0A0U1ZF40"/>
<evidence type="ECO:0000256" key="3">
    <source>
        <dbReference type="ARBA" id="ARBA00022448"/>
    </source>
</evidence>
<keyword evidence="3 12" id="KW-0813">Transport</keyword>
<sequence length="53" mass="6329">MPQLLPAPWFLVFMLTWIIIITLAPKKILSHLFLNEPASKLTKTLKHTWTWLW</sequence>
<dbReference type="PANTHER" id="PTHR39937:SF1">
    <property type="entry name" value="ATP SYNTHASE PROTEIN 8"/>
    <property type="match status" value="1"/>
</dbReference>
<evidence type="ECO:0000256" key="8">
    <source>
        <dbReference type="ARBA" id="ARBA00023065"/>
    </source>
</evidence>
<keyword evidence="8 12" id="KW-0406">Ion transport</keyword>
<dbReference type="PANTHER" id="PTHR39937">
    <property type="entry name" value="ATP SYNTHASE PROTEIN 8"/>
    <property type="match status" value="1"/>
</dbReference>
<protein>
    <recommendedName>
        <fullName evidence="12">ATP synthase complex subunit 8</fullName>
    </recommendedName>
</protein>
<gene>
    <name evidence="14" type="primary">ATP8</name>
</gene>
<evidence type="ECO:0000256" key="13">
    <source>
        <dbReference type="SAM" id="Phobius"/>
    </source>
</evidence>
<dbReference type="GO" id="GO:0015986">
    <property type="term" value="P:proton motive force-driven ATP synthesis"/>
    <property type="evidence" value="ECO:0007669"/>
    <property type="project" value="InterPro"/>
</dbReference>
<dbReference type="GO" id="GO:0015078">
    <property type="term" value="F:proton transmembrane transporter activity"/>
    <property type="evidence" value="ECO:0007669"/>
    <property type="project" value="InterPro"/>
</dbReference>
<dbReference type="KEGG" id="npr:24020215"/>
<keyword evidence="7 13" id="KW-1133">Transmembrane helix</keyword>
<reference evidence="14" key="1">
    <citation type="journal article" date="2015" name="Mitochondrial DNA">
        <title>The complete mitochondrial genome sequence of the blue sheep, Pseudois nayaur nayaur (Cetartiodactyla: Caprinae).</title>
        <authorList>
            <person name="Jiang L."/>
            <person name="Zhao L."/>
            <person name="Liu Y."/>
            <person name="Leng Z."/>
            <person name="Zhao L."/>
            <person name="Ruan Q."/>
        </authorList>
    </citation>
    <scope>NUCLEOTIDE SEQUENCE</scope>
</reference>
<comment type="subcellular location">
    <subcellularLocation>
        <location evidence="1 12">Mitochondrion membrane</location>
        <topology evidence="1 12">Single-pass membrane protein</topology>
    </subcellularLocation>
</comment>
<feature type="transmembrane region" description="Helical" evidence="13">
    <location>
        <begin position="6"/>
        <end position="24"/>
    </location>
</feature>
<keyword evidence="10 13" id="KW-0472">Membrane</keyword>
<dbReference type="CTD" id="4509"/>